<accession>E9HNC0</accession>
<sequence length="104" mass="11790">MVQLEKKIIELDAVNVEHGLRYTQLEEQVTQLEESVTLQFKNQNPQLQMEAGEDLASKVLQLEAKVPQQETLMVALNHILKLKEVVGEKMSELGEKDSTGDEDE</sequence>
<dbReference type="AlphaFoldDB" id="E9HNC0"/>
<protein>
    <submittedName>
        <fullName evidence="1">Uncharacterized protein</fullName>
    </submittedName>
</protein>
<evidence type="ECO:0000313" key="1">
    <source>
        <dbReference type="EMBL" id="EFX66773.1"/>
    </source>
</evidence>
<gene>
    <name evidence="1" type="ORF">DAPPUDRAFT_331751</name>
</gene>
<dbReference type="EMBL" id="GL732695">
    <property type="protein sequence ID" value="EFX66773.1"/>
    <property type="molecule type" value="Genomic_DNA"/>
</dbReference>
<organism evidence="1 2">
    <name type="scientific">Daphnia pulex</name>
    <name type="common">Water flea</name>
    <dbReference type="NCBI Taxonomy" id="6669"/>
    <lineage>
        <taxon>Eukaryota</taxon>
        <taxon>Metazoa</taxon>
        <taxon>Ecdysozoa</taxon>
        <taxon>Arthropoda</taxon>
        <taxon>Crustacea</taxon>
        <taxon>Branchiopoda</taxon>
        <taxon>Diplostraca</taxon>
        <taxon>Cladocera</taxon>
        <taxon>Anomopoda</taxon>
        <taxon>Daphniidae</taxon>
        <taxon>Daphnia</taxon>
    </lineage>
</organism>
<dbReference type="InParanoid" id="E9HNC0"/>
<proteinExistence type="predicted"/>
<reference evidence="1 2" key="1">
    <citation type="journal article" date="2011" name="Science">
        <title>The ecoresponsive genome of Daphnia pulex.</title>
        <authorList>
            <person name="Colbourne J.K."/>
            <person name="Pfrender M.E."/>
            <person name="Gilbert D."/>
            <person name="Thomas W.K."/>
            <person name="Tucker A."/>
            <person name="Oakley T.H."/>
            <person name="Tokishita S."/>
            <person name="Aerts A."/>
            <person name="Arnold G.J."/>
            <person name="Basu M.K."/>
            <person name="Bauer D.J."/>
            <person name="Caceres C.E."/>
            <person name="Carmel L."/>
            <person name="Casola C."/>
            <person name="Choi J.H."/>
            <person name="Detter J.C."/>
            <person name="Dong Q."/>
            <person name="Dusheyko S."/>
            <person name="Eads B.D."/>
            <person name="Frohlich T."/>
            <person name="Geiler-Samerotte K.A."/>
            <person name="Gerlach D."/>
            <person name="Hatcher P."/>
            <person name="Jogdeo S."/>
            <person name="Krijgsveld J."/>
            <person name="Kriventseva E.V."/>
            <person name="Kultz D."/>
            <person name="Laforsch C."/>
            <person name="Lindquist E."/>
            <person name="Lopez J."/>
            <person name="Manak J.R."/>
            <person name="Muller J."/>
            <person name="Pangilinan J."/>
            <person name="Patwardhan R.P."/>
            <person name="Pitluck S."/>
            <person name="Pritham E.J."/>
            <person name="Rechtsteiner A."/>
            <person name="Rho M."/>
            <person name="Rogozin I.B."/>
            <person name="Sakarya O."/>
            <person name="Salamov A."/>
            <person name="Schaack S."/>
            <person name="Shapiro H."/>
            <person name="Shiga Y."/>
            <person name="Skalitzky C."/>
            <person name="Smith Z."/>
            <person name="Souvorov A."/>
            <person name="Sung W."/>
            <person name="Tang Z."/>
            <person name="Tsuchiya D."/>
            <person name="Tu H."/>
            <person name="Vos H."/>
            <person name="Wang M."/>
            <person name="Wolf Y.I."/>
            <person name="Yamagata H."/>
            <person name="Yamada T."/>
            <person name="Ye Y."/>
            <person name="Shaw J.R."/>
            <person name="Andrews J."/>
            <person name="Crease T.J."/>
            <person name="Tang H."/>
            <person name="Lucas S.M."/>
            <person name="Robertson H.M."/>
            <person name="Bork P."/>
            <person name="Koonin E.V."/>
            <person name="Zdobnov E.M."/>
            <person name="Grigoriev I.V."/>
            <person name="Lynch M."/>
            <person name="Boore J.L."/>
        </authorList>
    </citation>
    <scope>NUCLEOTIDE SEQUENCE [LARGE SCALE GENOMIC DNA]</scope>
</reference>
<dbReference type="Proteomes" id="UP000000305">
    <property type="component" value="Unassembled WGS sequence"/>
</dbReference>
<keyword evidence="2" id="KW-1185">Reference proteome</keyword>
<name>E9HNC0_DAPPU</name>
<evidence type="ECO:0000313" key="2">
    <source>
        <dbReference type="Proteomes" id="UP000000305"/>
    </source>
</evidence>
<dbReference type="HOGENOM" id="CLU_2252700_0_0_1"/>
<dbReference type="KEGG" id="dpx:DAPPUDRAFT_331751"/>